<dbReference type="InterPro" id="IPR054722">
    <property type="entry name" value="PolX-like_BBD"/>
</dbReference>
<dbReference type="AlphaFoldDB" id="A0A6L2JLM7"/>
<dbReference type="Pfam" id="PF13976">
    <property type="entry name" value="gag_pre-integrs"/>
    <property type="match status" value="1"/>
</dbReference>
<dbReference type="InterPro" id="IPR039537">
    <property type="entry name" value="Retrotran_Ty1/copia-like"/>
</dbReference>
<feature type="domain" description="Retrovirus-related Pol polyprotein from transposon TNT 1-94-like beta-barrel" evidence="5">
    <location>
        <begin position="414"/>
        <end position="487"/>
    </location>
</feature>
<feature type="region of interest" description="Disordered" evidence="3">
    <location>
        <begin position="340"/>
        <end position="381"/>
    </location>
</feature>
<dbReference type="InterPro" id="IPR036397">
    <property type="entry name" value="RNaseH_sf"/>
</dbReference>
<accession>A0A6L2JLM7</accession>
<dbReference type="InterPro" id="IPR012337">
    <property type="entry name" value="RNaseH-like_sf"/>
</dbReference>
<feature type="region of interest" description="Disordered" evidence="3">
    <location>
        <begin position="227"/>
        <end position="247"/>
    </location>
</feature>
<dbReference type="GO" id="GO:0006508">
    <property type="term" value="P:proteolysis"/>
    <property type="evidence" value="ECO:0007669"/>
    <property type="project" value="UniProtKB-KW"/>
</dbReference>
<dbReference type="PANTHER" id="PTHR42648:SF32">
    <property type="entry name" value="RIBONUCLEASE H-LIKE DOMAIN, GAG-PRE-INTEGRASE DOMAIN PROTEIN-RELATED"/>
    <property type="match status" value="1"/>
</dbReference>
<comment type="caution">
    <text evidence="7">The sequence shown here is derived from an EMBL/GenBank/DDBJ whole genome shotgun (WGS) entry which is preliminary data.</text>
</comment>
<dbReference type="InterPro" id="IPR057670">
    <property type="entry name" value="SH3_retrovirus"/>
</dbReference>
<evidence type="ECO:0000256" key="2">
    <source>
        <dbReference type="SAM" id="Coils"/>
    </source>
</evidence>
<dbReference type="GO" id="GO:0003676">
    <property type="term" value="F:nucleic acid binding"/>
    <property type="evidence" value="ECO:0007669"/>
    <property type="project" value="InterPro"/>
</dbReference>
<evidence type="ECO:0000259" key="5">
    <source>
        <dbReference type="Pfam" id="PF22936"/>
    </source>
</evidence>
<feature type="coiled-coil region" evidence="2">
    <location>
        <begin position="123"/>
        <end position="150"/>
    </location>
</feature>
<evidence type="ECO:0000256" key="3">
    <source>
        <dbReference type="SAM" id="MobiDB-lite"/>
    </source>
</evidence>
<feature type="domain" description="Retroviral polymerase SH3-like" evidence="6">
    <location>
        <begin position="688"/>
        <end position="740"/>
    </location>
</feature>
<evidence type="ECO:0000256" key="1">
    <source>
        <dbReference type="ARBA" id="ARBA00022670"/>
    </source>
</evidence>
<dbReference type="GO" id="GO:0008233">
    <property type="term" value="F:peptidase activity"/>
    <property type="evidence" value="ECO:0007669"/>
    <property type="project" value="UniProtKB-KW"/>
</dbReference>
<name>A0A6L2JLM7_TANCI</name>
<dbReference type="Pfam" id="PF25597">
    <property type="entry name" value="SH3_retrovirus"/>
    <property type="match status" value="1"/>
</dbReference>
<dbReference type="Gene3D" id="3.30.420.10">
    <property type="entry name" value="Ribonuclease H-like superfamily/Ribonuclease H"/>
    <property type="match status" value="1"/>
</dbReference>
<sequence>MAGSRSFNIVARSAIDEITEFSGETETLKYMKVNAMIIDMEAMNDLNKYFDSLMCLRDSKRMGNDKLLLNESIVGVEDEISTLESHSEIIVMVQDLMIGVIKLRRNLQTLYSWLSHPLPPIHLLTVRQKLETTEKEKDALNTKLEKFQTSSKRLTDLLASQTSEKASWPASNLYDRFVPSGGYHAVPPLVSGTFMPSKPDLVFHTPPSDENEHLAFNVQLSLTKPEQGLSSRPIAPPVLLRTHSPSKGSRRTKKTCFVCKSKTHLIKDCDFHARKLAQKSYASRDIHKQYAPMNHSKFPLHKVSAVAPLKSQPVLTTAARTVSAVKPKFSKTRSTLASYAVYRSQKPYRRPRTRPPSSNSRNSPPRVTATEPSAVSAAQHKKGTWVWRPKCLILDHDFRTTSGNSRQALKDKGVIDSGCSRHMTGNMSYLSNFEELNGGYVTFGGNPKGGKITGKGKIKIGKLDFDDVYFVKELKFNLFSVSQMCDKKNSVLFTDTECLVLSSDFKLPDARQVLLRVPRENNMLGHVNFKTINKLVKGNLVRGLPSKVFTNDNSCVACKKGKQHRASCKSKTVSSIDQPLFRLHMDLFGPTLVKCLSKKSYCLVITDDYSRFSWVFFLASKDETPFVLKTFIIGLENLLSLKAKAVNTACYVENRVLVTKHQNKTPYELLHGRLPSIGFMRPFGCPVIILNTLDPLGKFQGKVDEGFLIGYSVCSKAFRVFNSRTRIVQETLHVNFMENKPNVAGFGPAWLFDIDSLSQSMNYHPVLLKNQSNTHAGFQDTEKAGEEGNQTYVLFLVLSDGDKTENKDKGKSPVVTITGFRDLNAEFKEYNNNSSNGVNAASSLVSTTGQKSIDSTNDFSAAGPSNVAMPNLEDLSHNADDPGAEADINNTESIILVCPIPTTKIQKDHPTSQIIGDLSSTTQTRSMARAVRDQGRISQMFDEDFHTCMFACFLSQEEPKRVHQALKDLSWIEAMQ</sequence>
<proteinExistence type="predicted"/>
<protein>
    <submittedName>
        <fullName evidence="7">Uncharacterized protein</fullName>
    </submittedName>
</protein>
<feature type="compositionally biased region" description="Low complexity" evidence="3">
    <location>
        <begin position="355"/>
        <end position="366"/>
    </location>
</feature>
<keyword evidence="2" id="KW-0175">Coiled coil</keyword>
<feature type="domain" description="GAG-pre-integrase" evidence="4">
    <location>
        <begin position="523"/>
        <end position="563"/>
    </location>
</feature>
<evidence type="ECO:0000259" key="6">
    <source>
        <dbReference type="Pfam" id="PF25597"/>
    </source>
</evidence>
<dbReference type="EMBL" id="BKCJ010000995">
    <property type="protein sequence ID" value="GEU37961.1"/>
    <property type="molecule type" value="Genomic_DNA"/>
</dbReference>
<keyword evidence="1" id="KW-0378">Hydrolase</keyword>
<evidence type="ECO:0000313" key="7">
    <source>
        <dbReference type="EMBL" id="GEU37961.1"/>
    </source>
</evidence>
<dbReference type="SUPFAM" id="SSF53098">
    <property type="entry name" value="Ribonuclease H-like"/>
    <property type="match status" value="1"/>
</dbReference>
<dbReference type="PANTHER" id="PTHR42648">
    <property type="entry name" value="TRANSPOSASE, PUTATIVE-RELATED"/>
    <property type="match status" value="1"/>
</dbReference>
<gene>
    <name evidence="7" type="ORF">Tci_009939</name>
</gene>
<evidence type="ECO:0000259" key="4">
    <source>
        <dbReference type="Pfam" id="PF13976"/>
    </source>
</evidence>
<organism evidence="7">
    <name type="scientific">Tanacetum cinerariifolium</name>
    <name type="common">Dalmatian daisy</name>
    <name type="synonym">Chrysanthemum cinerariifolium</name>
    <dbReference type="NCBI Taxonomy" id="118510"/>
    <lineage>
        <taxon>Eukaryota</taxon>
        <taxon>Viridiplantae</taxon>
        <taxon>Streptophyta</taxon>
        <taxon>Embryophyta</taxon>
        <taxon>Tracheophyta</taxon>
        <taxon>Spermatophyta</taxon>
        <taxon>Magnoliopsida</taxon>
        <taxon>eudicotyledons</taxon>
        <taxon>Gunneridae</taxon>
        <taxon>Pentapetalae</taxon>
        <taxon>asterids</taxon>
        <taxon>campanulids</taxon>
        <taxon>Asterales</taxon>
        <taxon>Asteraceae</taxon>
        <taxon>Asteroideae</taxon>
        <taxon>Anthemideae</taxon>
        <taxon>Anthemidinae</taxon>
        <taxon>Tanacetum</taxon>
    </lineage>
</organism>
<dbReference type="Pfam" id="PF22936">
    <property type="entry name" value="Pol_BBD"/>
    <property type="match status" value="1"/>
</dbReference>
<reference evidence="7" key="1">
    <citation type="journal article" date="2019" name="Sci. Rep.">
        <title>Draft genome of Tanacetum cinerariifolium, the natural source of mosquito coil.</title>
        <authorList>
            <person name="Yamashiro T."/>
            <person name="Shiraishi A."/>
            <person name="Satake H."/>
            <person name="Nakayama K."/>
        </authorList>
    </citation>
    <scope>NUCLEOTIDE SEQUENCE</scope>
</reference>
<dbReference type="InterPro" id="IPR025724">
    <property type="entry name" value="GAG-pre-integrase_dom"/>
</dbReference>
<keyword evidence="1" id="KW-0645">Protease</keyword>